<dbReference type="OrthoDB" id="9810005at2"/>
<dbReference type="EMBL" id="CP013259">
    <property type="protein sequence ID" value="ANZ22560.1"/>
    <property type="molecule type" value="Genomic_DNA"/>
</dbReference>
<reference evidence="6 7" key="1">
    <citation type="submission" date="2015-11" db="EMBL/GenBank/DDBJ databases">
        <title>The complete genome of Buchnera aphidicola from Diuraphis noxia biotype SAM.</title>
        <authorList>
            <person name="Burger N.F.V."/>
            <person name="Oberholster A.-M."/>
        </authorList>
    </citation>
    <scope>NUCLEOTIDE SEQUENCE [LARGE SCALE GENOMIC DNA]</scope>
    <source>
        <strain evidence="6">SAM</strain>
    </source>
</reference>
<evidence type="ECO:0000256" key="5">
    <source>
        <dbReference type="PIRSR" id="PIRSR005902-1"/>
    </source>
</evidence>
<dbReference type="GO" id="GO:0004536">
    <property type="term" value="F:DNA nuclease activity"/>
    <property type="evidence" value="ECO:0007669"/>
    <property type="project" value="InterPro"/>
</dbReference>
<dbReference type="PATRIC" id="fig|118101.4.peg.351"/>
<dbReference type="AlphaFoldDB" id="A0A1B2H8L4"/>
<feature type="binding site" evidence="5">
    <location>
        <position position="7"/>
    </location>
    <ligand>
        <name>a divalent metal cation</name>
        <dbReference type="ChEBI" id="CHEBI:60240"/>
        <label>1</label>
    </ligand>
</feature>
<dbReference type="InterPro" id="IPR015991">
    <property type="entry name" value="TatD/YcfH-like"/>
</dbReference>
<dbReference type="GO" id="GO:0016788">
    <property type="term" value="F:hydrolase activity, acting on ester bonds"/>
    <property type="evidence" value="ECO:0007669"/>
    <property type="project" value="InterPro"/>
</dbReference>
<feature type="binding site" evidence="5">
    <location>
        <position position="102"/>
    </location>
    <ligand>
        <name>a divalent metal cation</name>
        <dbReference type="ChEBI" id="CHEBI:60240"/>
        <label>1</label>
    </ligand>
</feature>
<evidence type="ECO:0000256" key="4">
    <source>
        <dbReference type="ARBA" id="ARBA00022801"/>
    </source>
</evidence>
<evidence type="ECO:0000256" key="3">
    <source>
        <dbReference type="ARBA" id="ARBA00022723"/>
    </source>
</evidence>
<dbReference type="PANTHER" id="PTHR46124:SF2">
    <property type="entry name" value="D-AMINOACYL-TRNA DEACYLASE"/>
    <property type="match status" value="1"/>
</dbReference>
<dbReference type="CDD" id="cd01310">
    <property type="entry name" value="TatD_DNAse"/>
    <property type="match status" value="1"/>
</dbReference>
<dbReference type="Proteomes" id="UP000093070">
    <property type="component" value="Chromosome"/>
</dbReference>
<evidence type="ECO:0000313" key="6">
    <source>
        <dbReference type="EMBL" id="ANZ22560.1"/>
    </source>
</evidence>
<dbReference type="Gene3D" id="3.20.20.140">
    <property type="entry name" value="Metal-dependent hydrolases"/>
    <property type="match status" value="1"/>
</dbReference>
<evidence type="ECO:0000313" key="7">
    <source>
        <dbReference type="Proteomes" id="UP000093070"/>
    </source>
</evidence>
<evidence type="ECO:0000256" key="2">
    <source>
        <dbReference type="ARBA" id="ARBA00009275"/>
    </source>
</evidence>
<keyword evidence="3 5" id="KW-0479">Metal-binding</keyword>
<dbReference type="NCBIfam" id="TIGR00010">
    <property type="entry name" value="YchF/TatD family DNA exonuclease"/>
    <property type="match status" value="1"/>
</dbReference>
<dbReference type="PROSITE" id="PS01091">
    <property type="entry name" value="TATD_3"/>
    <property type="match status" value="1"/>
</dbReference>
<proteinExistence type="inferred from homology"/>
<dbReference type="RefSeq" id="WP_075433382.1">
    <property type="nucleotide sequence ID" value="NZ_CP013259.1"/>
</dbReference>
<feature type="binding site" evidence="5">
    <location>
        <position position="138"/>
    </location>
    <ligand>
        <name>a divalent metal cation</name>
        <dbReference type="ChEBI" id="CHEBI:60240"/>
        <label>2</label>
    </ligand>
</feature>
<accession>A0A1B2H8L4</accession>
<organism evidence="6 7">
    <name type="scientific">Buchnera aphidicola subsp. Diuraphis noxia</name>
    <dbReference type="NCBI Taxonomy" id="118101"/>
    <lineage>
        <taxon>Bacteria</taxon>
        <taxon>Pseudomonadati</taxon>
        <taxon>Pseudomonadota</taxon>
        <taxon>Gammaproteobacteria</taxon>
        <taxon>Enterobacterales</taxon>
        <taxon>Erwiniaceae</taxon>
        <taxon>Buchnera</taxon>
    </lineage>
</organism>
<dbReference type="Pfam" id="PF01026">
    <property type="entry name" value="TatD_DNase"/>
    <property type="match status" value="1"/>
</dbReference>
<comment type="similarity">
    <text evidence="2">Belongs to the metallo-dependent hydrolases superfamily. TatD-type hydrolase family.</text>
</comment>
<feature type="binding site" evidence="5">
    <location>
        <position position="213"/>
    </location>
    <ligand>
        <name>a divalent metal cation</name>
        <dbReference type="ChEBI" id="CHEBI:60240"/>
        <label>1</label>
    </ligand>
</feature>
<protein>
    <submittedName>
        <fullName evidence="6">DNAse</fullName>
    </submittedName>
</protein>
<dbReference type="SUPFAM" id="SSF51556">
    <property type="entry name" value="Metallo-dependent hydrolases"/>
    <property type="match status" value="1"/>
</dbReference>
<dbReference type="PANTHER" id="PTHR46124">
    <property type="entry name" value="D-AMINOACYL-TRNA DEACYLASE"/>
    <property type="match status" value="1"/>
</dbReference>
<dbReference type="GO" id="GO:0046872">
    <property type="term" value="F:metal ion binding"/>
    <property type="evidence" value="ECO:0007669"/>
    <property type="project" value="UniProtKB-KW"/>
</dbReference>
<dbReference type="InterPro" id="IPR001130">
    <property type="entry name" value="TatD-like"/>
</dbReference>
<keyword evidence="4" id="KW-0378">Hydrolase</keyword>
<comment type="cofactor">
    <cofactor evidence="1">
        <name>a divalent metal cation</name>
        <dbReference type="ChEBI" id="CHEBI:60240"/>
    </cofactor>
</comment>
<name>A0A1B2H8L4_BUCDN</name>
<dbReference type="FunFam" id="3.20.20.140:FF:000005">
    <property type="entry name" value="TatD family hydrolase"/>
    <property type="match status" value="1"/>
</dbReference>
<evidence type="ECO:0000256" key="1">
    <source>
        <dbReference type="ARBA" id="ARBA00001968"/>
    </source>
</evidence>
<dbReference type="GO" id="GO:0005829">
    <property type="term" value="C:cytosol"/>
    <property type="evidence" value="ECO:0007669"/>
    <property type="project" value="TreeGrafter"/>
</dbReference>
<feature type="binding site" evidence="5">
    <location>
        <position position="163"/>
    </location>
    <ligand>
        <name>a divalent metal cation</name>
        <dbReference type="ChEBI" id="CHEBI:60240"/>
        <label>2</label>
    </ligand>
</feature>
<sequence length="269" mass="31200">MFLIDSHCHIDRLNYDISHKNIQDVLRKAYKNHVKNFLAVSTSINNFDKIQKLSKDNTSIFYSCGIHPLNCKRELKNFSNLENLSKKIEEQSYVKNVIALGETGLDYFHSTDTKNIQKKLFREHIRIAKNVKKPIIVHSRNAINDILKILREENAEKCKGILHSFTEDYNSASKLLDMGFYISISGIITFKNSTQLQNTITKIPLERLLIETDSPYLSPEPYRGLENQPAYLFDIAKYISLLLKIDIKTLAKIIKKNFFTLFNIKNINN</sequence>
<feature type="binding site" evidence="5">
    <location>
        <position position="9"/>
    </location>
    <ligand>
        <name>a divalent metal cation</name>
        <dbReference type="ChEBI" id="CHEBI:60240"/>
        <label>1</label>
    </ligand>
</feature>
<dbReference type="InterPro" id="IPR018228">
    <property type="entry name" value="DNase_TatD-rel_CS"/>
</dbReference>
<dbReference type="STRING" id="118101.ATN01_01760"/>
<dbReference type="PIRSF" id="PIRSF005902">
    <property type="entry name" value="DNase_TatD"/>
    <property type="match status" value="1"/>
</dbReference>
<dbReference type="PROSITE" id="PS01137">
    <property type="entry name" value="TATD_1"/>
    <property type="match status" value="1"/>
</dbReference>
<dbReference type="InterPro" id="IPR032466">
    <property type="entry name" value="Metal_Hydrolase"/>
</dbReference>
<gene>
    <name evidence="6" type="ORF">ATN01_01760</name>
</gene>